<dbReference type="EMBL" id="FSRA01000002">
    <property type="protein sequence ID" value="SIO49766.1"/>
    <property type="molecule type" value="Genomic_DNA"/>
</dbReference>
<evidence type="ECO:0000313" key="1">
    <source>
        <dbReference type="EMBL" id="SIO49766.1"/>
    </source>
</evidence>
<accession>A0A1N6K0B4</accession>
<dbReference type="STRING" id="536979.SAMN04488055_4776"/>
<dbReference type="RefSeq" id="WP_074242072.1">
    <property type="nucleotide sequence ID" value="NZ_FSRA01000002.1"/>
</dbReference>
<protein>
    <recommendedName>
        <fullName evidence="3">IPT/TIG domain-containing protein</fullName>
    </recommendedName>
</protein>
<gene>
    <name evidence="1" type="ORF">SAMN04488055_4776</name>
</gene>
<dbReference type="Proteomes" id="UP000185003">
    <property type="component" value="Unassembled WGS sequence"/>
</dbReference>
<evidence type="ECO:0008006" key="3">
    <source>
        <dbReference type="Google" id="ProtNLM"/>
    </source>
</evidence>
<evidence type="ECO:0000313" key="2">
    <source>
        <dbReference type="Proteomes" id="UP000185003"/>
    </source>
</evidence>
<dbReference type="AlphaFoldDB" id="A0A1N6K0B4"/>
<proteinExistence type="predicted"/>
<reference evidence="1 2" key="1">
    <citation type="submission" date="2016-11" db="EMBL/GenBank/DDBJ databases">
        <authorList>
            <person name="Jaros S."/>
            <person name="Januszkiewicz K."/>
            <person name="Wedrychowicz H."/>
        </authorList>
    </citation>
    <scope>NUCLEOTIDE SEQUENCE [LARGE SCALE GENOMIC DNA]</scope>
    <source>
        <strain evidence="1 2">DSM 24787</strain>
    </source>
</reference>
<name>A0A1N6K0B4_9BACT</name>
<dbReference type="Gene3D" id="2.60.40.2340">
    <property type="match status" value="1"/>
</dbReference>
<sequence>MYRIISCILVLAAFISCKKETEYAPYPYNNIELLSITAGGDEKINASFNKDSIIIYWPSYLPKPARITPQIAISENATITPASGTEVAFATGTKFTVKAQNGAVKDYFLKVVYNQPDIQVFEGTYATTKGGTITVNTGREIRYLARDVNLTRFYIVDNANKETQIPIEFADQADGTPIMRIKVPNTDDVKIGAYKIKIVSEERTFISPNAIFGVLYPASAKPVVNEIKAPVTVKQGETITFNGTGFFDMKEARVYAYDANWNEIEVATLALVSSTATSATYRIPTTFKAGTYQLGGYDADGIGIQLRITDFIGFWNWNKQTKVYVNVDGATSFTVTP</sequence>
<keyword evidence="2" id="KW-1185">Reference proteome</keyword>
<dbReference type="PROSITE" id="PS51257">
    <property type="entry name" value="PROKAR_LIPOPROTEIN"/>
    <property type="match status" value="1"/>
</dbReference>
<dbReference type="OrthoDB" id="677497at2"/>
<organism evidence="1 2">
    <name type="scientific">Chitinophaga niabensis</name>
    <dbReference type="NCBI Taxonomy" id="536979"/>
    <lineage>
        <taxon>Bacteria</taxon>
        <taxon>Pseudomonadati</taxon>
        <taxon>Bacteroidota</taxon>
        <taxon>Chitinophagia</taxon>
        <taxon>Chitinophagales</taxon>
        <taxon>Chitinophagaceae</taxon>
        <taxon>Chitinophaga</taxon>
    </lineage>
</organism>